<dbReference type="STRING" id="1185652.USDA257_c21140"/>
<gene>
    <name evidence="1" type="ORF">USDA257_c21140</name>
</gene>
<protein>
    <submittedName>
        <fullName evidence="1">Uncharacterized protein</fullName>
    </submittedName>
</protein>
<dbReference type="AlphaFoldDB" id="I3X490"/>
<proteinExistence type="predicted"/>
<accession>I3X490</accession>
<dbReference type="Proteomes" id="UP000006180">
    <property type="component" value="Chromosome"/>
</dbReference>
<dbReference type="EMBL" id="CP003563">
    <property type="protein sequence ID" value="AFL50696.1"/>
    <property type="molecule type" value="Genomic_DNA"/>
</dbReference>
<evidence type="ECO:0000313" key="2">
    <source>
        <dbReference type="Proteomes" id="UP000006180"/>
    </source>
</evidence>
<dbReference type="KEGG" id="sfd:USDA257_c21140"/>
<dbReference type="HOGENOM" id="CLU_2496212_0_0_5"/>
<name>I3X490_SINF2</name>
<dbReference type="RefSeq" id="WP_014762866.1">
    <property type="nucleotide sequence ID" value="NC_018000.1"/>
</dbReference>
<dbReference type="eggNOG" id="COG3459">
    <property type="taxonomic scope" value="Bacteria"/>
</dbReference>
<sequence>MTAAEVSLVNQLAARILFANPAMRLASAFKKTRLDREALWSRGISGDRPIVLVRVDGDRDNALISRCDNGARLCPSPRFGVRLRLV</sequence>
<organism evidence="1 2">
    <name type="scientific">Sinorhizobium fredii (strain USDA 257)</name>
    <dbReference type="NCBI Taxonomy" id="1185652"/>
    <lineage>
        <taxon>Bacteria</taxon>
        <taxon>Pseudomonadati</taxon>
        <taxon>Pseudomonadota</taxon>
        <taxon>Alphaproteobacteria</taxon>
        <taxon>Hyphomicrobiales</taxon>
        <taxon>Rhizobiaceae</taxon>
        <taxon>Sinorhizobium/Ensifer group</taxon>
        <taxon>Sinorhizobium</taxon>
    </lineage>
</organism>
<evidence type="ECO:0000313" key="1">
    <source>
        <dbReference type="EMBL" id="AFL50696.1"/>
    </source>
</evidence>
<reference evidence="1 2" key="1">
    <citation type="journal article" date="2012" name="J. Bacteriol.">
        <title>Complete genome sequence of the broad-host-range strain Sinorhizobium fredii USDA257.</title>
        <authorList>
            <person name="Schuldes J."/>
            <person name="Rodriguez Orbegoso M."/>
            <person name="Schmeisser C."/>
            <person name="Krishnan H.B."/>
            <person name="Daniel R."/>
            <person name="Streit W.R."/>
        </authorList>
    </citation>
    <scope>NUCLEOTIDE SEQUENCE [LARGE SCALE GENOMIC DNA]</scope>
    <source>
        <strain evidence="1 2">USDA 257</strain>
    </source>
</reference>
<dbReference type="PATRIC" id="fig|1185652.3.peg.2181"/>